<keyword evidence="2" id="KW-1185">Reference proteome</keyword>
<sequence>MRRHRVGIWVAAAVAAFGAVIGVGATLVVSPAGYVLFEYGCGDSEEDLGEALAADAVLDVAPDGAGEKESYESCDDDDLFVVAGHSYTYDGTHEAALAHYREAAQAGGWRQREGDCFSKEIDGTDAYLTVDGPADGSLAVEIVAARESLEDWAC</sequence>
<protein>
    <recommendedName>
        <fullName evidence="3">Secreted protein</fullName>
    </recommendedName>
</protein>
<evidence type="ECO:0000313" key="2">
    <source>
        <dbReference type="Proteomes" id="UP001321542"/>
    </source>
</evidence>
<evidence type="ECO:0000313" key="1">
    <source>
        <dbReference type="EMBL" id="BBC34338.1"/>
    </source>
</evidence>
<dbReference type="EMBL" id="AP018448">
    <property type="protein sequence ID" value="BBC34338.1"/>
    <property type="molecule type" value="Genomic_DNA"/>
</dbReference>
<dbReference type="RefSeq" id="WP_286254222.1">
    <property type="nucleotide sequence ID" value="NZ_AP018448.1"/>
</dbReference>
<name>A0ABN5VMG7_9ACTN</name>
<proteinExistence type="predicted"/>
<reference evidence="1 2" key="2">
    <citation type="journal article" date="2023" name="ChemBioChem">
        <title>Acyltransferase Domain Exchange between Two Independent Type I Polyketide Synthases in the Same Producer Strain of Macrolide Antibiotics.</title>
        <authorList>
            <person name="Kudo F."/>
            <person name="Kishikawa K."/>
            <person name="Tsuboi K."/>
            <person name="Kido T."/>
            <person name="Usui T."/>
            <person name="Hashimoto J."/>
            <person name="Shin-Ya K."/>
            <person name="Miyanaga A."/>
            <person name="Eguchi T."/>
        </authorList>
    </citation>
    <scope>NUCLEOTIDE SEQUENCE [LARGE SCALE GENOMIC DNA]</scope>
    <source>
        <strain evidence="1 2">A-8890</strain>
    </source>
</reference>
<organism evidence="1 2">
    <name type="scientific">Streptomyces graminofaciens</name>
    <dbReference type="NCBI Taxonomy" id="68212"/>
    <lineage>
        <taxon>Bacteria</taxon>
        <taxon>Bacillati</taxon>
        <taxon>Actinomycetota</taxon>
        <taxon>Actinomycetes</taxon>
        <taxon>Kitasatosporales</taxon>
        <taxon>Streptomycetaceae</taxon>
        <taxon>Streptomyces</taxon>
    </lineage>
</organism>
<dbReference type="Proteomes" id="UP001321542">
    <property type="component" value="Chromosome"/>
</dbReference>
<accession>A0ABN5VMG7</accession>
<reference evidence="1 2" key="1">
    <citation type="journal article" date="2010" name="ChemBioChem">
        <title>Cloning and characterization of the biosynthetic gene cluster of 16-membered macrolide antibiotic FD-891: involvement of a dual functional cytochrome P450 monooxygenase catalyzing epoxidation and hydroxylation.</title>
        <authorList>
            <person name="Kudo F."/>
            <person name="Motegi A."/>
            <person name="Mizoue K."/>
            <person name="Eguchi T."/>
        </authorList>
    </citation>
    <scope>NUCLEOTIDE SEQUENCE [LARGE SCALE GENOMIC DNA]</scope>
    <source>
        <strain evidence="1 2">A-8890</strain>
    </source>
</reference>
<evidence type="ECO:0008006" key="3">
    <source>
        <dbReference type="Google" id="ProtNLM"/>
    </source>
</evidence>
<gene>
    <name evidence="1" type="ORF">SGFS_056320</name>
</gene>